<keyword evidence="3" id="KW-1185">Reference proteome</keyword>
<feature type="compositionally biased region" description="Acidic residues" evidence="1">
    <location>
        <begin position="146"/>
        <end position="155"/>
    </location>
</feature>
<accession>A0A9J5YR03</accession>
<gene>
    <name evidence="2" type="ORF">H5410_033711</name>
</gene>
<dbReference type="Gene3D" id="3.40.50.300">
    <property type="entry name" value="P-loop containing nucleotide triphosphate hydrolases"/>
    <property type="match status" value="1"/>
</dbReference>
<dbReference type="GO" id="GO:0032204">
    <property type="term" value="P:regulation of telomere maintenance"/>
    <property type="evidence" value="ECO:0007669"/>
    <property type="project" value="TreeGrafter"/>
</dbReference>
<comment type="caution">
    <text evidence="2">The sequence shown here is derived from an EMBL/GenBank/DDBJ whole genome shotgun (WGS) entry which is preliminary data.</text>
</comment>
<dbReference type="Proteomes" id="UP000824120">
    <property type="component" value="Chromosome 6"/>
</dbReference>
<evidence type="ECO:0000313" key="3">
    <source>
        <dbReference type="Proteomes" id="UP000824120"/>
    </source>
</evidence>
<evidence type="ECO:0000313" key="2">
    <source>
        <dbReference type="EMBL" id="KAG5602341.1"/>
    </source>
</evidence>
<dbReference type="OrthoDB" id="513595at2759"/>
<dbReference type="PANTHER" id="PTHR13413">
    <property type="entry name" value="YLP MOTIF CONTAINING PROTEIN NUCLEAR PROTEIN ZAP"/>
    <property type="match status" value="1"/>
</dbReference>
<protein>
    <submittedName>
        <fullName evidence="2">Uncharacterized protein</fullName>
    </submittedName>
</protein>
<name>A0A9J5YR03_SOLCO</name>
<dbReference type="GO" id="GO:0005634">
    <property type="term" value="C:nucleus"/>
    <property type="evidence" value="ECO:0007669"/>
    <property type="project" value="InterPro"/>
</dbReference>
<proteinExistence type="predicted"/>
<dbReference type="InterPro" id="IPR026314">
    <property type="entry name" value="YLP_motif_con_p1"/>
</dbReference>
<dbReference type="PANTHER" id="PTHR13413:SF0">
    <property type="entry name" value="YLP MOTIF-CONTAINING PROTEIN 1"/>
    <property type="match status" value="1"/>
</dbReference>
<dbReference type="InterPro" id="IPR027417">
    <property type="entry name" value="P-loop_NTPase"/>
</dbReference>
<dbReference type="EMBL" id="JACXVP010000006">
    <property type="protein sequence ID" value="KAG5602341.1"/>
    <property type="molecule type" value="Genomic_DNA"/>
</dbReference>
<sequence>MQVEESEVLKSSGSIRGKKMVTKKVMEYCYEPEMEEAYRSSMLKAFKKTLDEGAFSFVIVDDRNLRVADFAQFWAFAKRSGYEVYLLEAAYKDPAGCAARNVHGFMRDDVQKMAGQWEEAPSMYLKLDVKSLLHGDALEEGGIQEVDMDMEDDDSLGVPSTLDEENIEKFTVPPQEDIPSYGDVKDDQDSDHEEDHRITEVKELAKSKWSSDLDEDDTRRNKDATKNINALSGLIQSYSKEGKFVHWGDQGKFSLGVGRESYWHAYLSIIKVTKRGFSIGAAKATNVSLIIGPGAGYNLKSNPLPDEEKLTSTRHNGEPKRQNIFQERLRAEHESFRAVFESFRTGSDKRRQRIFGLNTEDE</sequence>
<reference evidence="2 3" key="1">
    <citation type="submission" date="2020-09" db="EMBL/GenBank/DDBJ databases">
        <title>De no assembly of potato wild relative species, Solanum commersonii.</title>
        <authorList>
            <person name="Cho K."/>
        </authorList>
    </citation>
    <scope>NUCLEOTIDE SEQUENCE [LARGE SCALE GENOMIC DNA]</scope>
    <source>
        <strain evidence="2">LZ3.2</strain>
        <tissue evidence="2">Leaf</tissue>
    </source>
</reference>
<evidence type="ECO:0000256" key="1">
    <source>
        <dbReference type="SAM" id="MobiDB-lite"/>
    </source>
</evidence>
<feature type="compositionally biased region" description="Basic and acidic residues" evidence="1">
    <location>
        <begin position="183"/>
        <end position="196"/>
    </location>
</feature>
<dbReference type="AlphaFoldDB" id="A0A9J5YR03"/>
<organism evidence="2 3">
    <name type="scientific">Solanum commersonii</name>
    <name type="common">Commerson's wild potato</name>
    <name type="synonym">Commerson's nightshade</name>
    <dbReference type="NCBI Taxonomy" id="4109"/>
    <lineage>
        <taxon>Eukaryota</taxon>
        <taxon>Viridiplantae</taxon>
        <taxon>Streptophyta</taxon>
        <taxon>Embryophyta</taxon>
        <taxon>Tracheophyta</taxon>
        <taxon>Spermatophyta</taxon>
        <taxon>Magnoliopsida</taxon>
        <taxon>eudicotyledons</taxon>
        <taxon>Gunneridae</taxon>
        <taxon>Pentapetalae</taxon>
        <taxon>asterids</taxon>
        <taxon>lamiids</taxon>
        <taxon>Solanales</taxon>
        <taxon>Solanaceae</taxon>
        <taxon>Solanoideae</taxon>
        <taxon>Solaneae</taxon>
        <taxon>Solanum</taxon>
    </lineage>
</organism>
<feature type="region of interest" description="Disordered" evidence="1">
    <location>
        <begin position="142"/>
        <end position="196"/>
    </location>
</feature>